<gene>
    <name evidence="11" type="primary">glyQS</name>
    <name evidence="11" type="ORF">SNEC2469_LOCUS28053</name>
</gene>
<dbReference type="InterPro" id="IPR036621">
    <property type="entry name" value="Anticodon-bd_dom_sf"/>
</dbReference>
<keyword evidence="7" id="KW-0648">Protein biosynthesis</keyword>
<evidence type="ECO:0000259" key="9">
    <source>
        <dbReference type="PROSITE" id="PS50862"/>
    </source>
</evidence>
<feature type="domain" description="Aminoacyl-transfer RNA synthetases class-II family profile" evidence="9">
    <location>
        <begin position="3"/>
        <end position="346"/>
    </location>
</feature>
<dbReference type="SUPFAM" id="SSF52954">
    <property type="entry name" value="Class II aaRS ABD-related"/>
    <property type="match status" value="1"/>
</dbReference>
<proteinExistence type="inferred from homology"/>
<comment type="similarity">
    <text evidence="1">Belongs to the class-II aminoacyl-tRNA synthetase family.</text>
</comment>
<dbReference type="CDD" id="cd00858">
    <property type="entry name" value="GlyRS_anticodon"/>
    <property type="match status" value="1"/>
</dbReference>
<dbReference type="EC" id="6.1.1.14" evidence="2"/>
<dbReference type="OrthoDB" id="57698at2759"/>
<evidence type="ECO:0000256" key="2">
    <source>
        <dbReference type="ARBA" id="ARBA00012829"/>
    </source>
</evidence>
<dbReference type="NCBIfam" id="TIGR00389">
    <property type="entry name" value="glyS_dimeric"/>
    <property type="match status" value="1"/>
</dbReference>
<dbReference type="CDD" id="cd04869">
    <property type="entry name" value="ACT_GcvR_2"/>
    <property type="match status" value="1"/>
</dbReference>
<sequence>MEELVSLAKRRGFIFQSSDIYGGLQGVYDYGPLGVELKNNLKAAWWRAMVYERDDVEGLDAAILTNPLTLKYSGHEATFTDPLVDCRNCKSRWRADHLEGNTCPGCGSGDLTEPRPFNLMFKTQLGPVDDGGSFAYLRPETAQAIFTNFKNVMDSTSPKLPFGIAQIGKAFRNEITPRNFIFRVREFEQMELEFFVAPGEDEQWHDTWVAERLKWWGQQGVNENNLELYHVPADELAHYSKATVDVMYRFPHGLEELEGIANRTDFDLGSHSKNQDDLNLHSAVTPNKESNARLAVQNLETKSWVVPFVIEPSAGVDRGVLAVMNEAYRVETLENGSERTVMAFKPHLAPIKVAILPLKRNHEGIVAKAKGLKRELQALGLGRILYEDTGNIGKGYRRHDEVGTPMCVTVDFQTIEEDDTVTVRDRDTMDQERIACADLAAYVRNKISEPGLCLVSDITALASALDLNVEDSRMTVLGGEFAVLMALQGEPDKLAQFKQQLETLCAGNNLAYIYRDTESRPPNQSVRPYVATVMALDHPGIVYAVAQFFSARQINIRDMHTDTRPAAHTGTPIFSVSLVAEVPADVKVHSLKAQFEAFCEEADLDGHMEAQR</sequence>
<dbReference type="GO" id="GO:0006426">
    <property type="term" value="P:glycyl-tRNA aminoacylation"/>
    <property type="evidence" value="ECO:0007669"/>
    <property type="project" value="InterPro"/>
</dbReference>
<dbReference type="SUPFAM" id="SSF55681">
    <property type="entry name" value="Class II aaRS and biotin synthetases"/>
    <property type="match status" value="1"/>
</dbReference>
<dbReference type="GO" id="GO:0005737">
    <property type="term" value="C:cytoplasm"/>
    <property type="evidence" value="ECO:0007669"/>
    <property type="project" value="InterPro"/>
</dbReference>
<dbReference type="EMBL" id="CAJNJA010060140">
    <property type="protein sequence ID" value="CAE7869779.1"/>
    <property type="molecule type" value="Genomic_DNA"/>
</dbReference>
<protein>
    <recommendedName>
        <fullName evidence="2">glycine--tRNA ligase</fullName>
        <ecNumber evidence="2">6.1.1.14</ecNumber>
    </recommendedName>
</protein>
<dbReference type="InterPro" id="IPR002315">
    <property type="entry name" value="tRNA-synt_gly"/>
</dbReference>
<dbReference type="InterPro" id="IPR045864">
    <property type="entry name" value="aa-tRNA-synth_II/BPL/LPL"/>
</dbReference>
<dbReference type="Gene3D" id="3.40.50.800">
    <property type="entry name" value="Anticodon-binding domain"/>
    <property type="match status" value="1"/>
</dbReference>
<keyword evidence="6" id="KW-0067">ATP-binding</keyword>
<dbReference type="InterPro" id="IPR004154">
    <property type="entry name" value="Anticodon-bd"/>
</dbReference>
<dbReference type="InterPro" id="IPR002912">
    <property type="entry name" value="ACT_dom"/>
</dbReference>
<dbReference type="NCBIfam" id="NF003211">
    <property type="entry name" value="PRK04173.1"/>
    <property type="match status" value="1"/>
</dbReference>
<dbReference type="PROSITE" id="PS51671">
    <property type="entry name" value="ACT"/>
    <property type="match status" value="1"/>
</dbReference>
<dbReference type="GO" id="GO:0004820">
    <property type="term" value="F:glycine-tRNA ligase activity"/>
    <property type="evidence" value="ECO:0007669"/>
    <property type="project" value="UniProtKB-EC"/>
</dbReference>
<dbReference type="InterPro" id="IPR022961">
    <property type="entry name" value="Gly_tRNA_ligase_bac"/>
</dbReference>
<reference evidence="11" key="1">
    <citation type="submission" date="2021-02" db="EMBL/GenBank/DDBJ databases">
        <authorList>
            <person name="Dougan E. K."/>
            <person name="Rhodes N."/>
            <person name="Thang M."/>
            <person name="Chan C."/>
        </authorList>
    </citation>
    <scope>NUCLEOTIDE SEQUENCE</scope>
</reference>
<evidence type="ECO:0000256" key="6">
    <source>
        <dbReference type="ARBA" id="ARBA00022840"/>
    </source>
</evidence>
<dbReference type="Pfam" id="PF00587">
    <property type="entry name" value="tRNA-synt_2b"/>
    <property type="match status" value="1"/>
</dbReference>
<dbReference type="GO" id="GO:0005524">
    <property type="term" value="F:ATP binding"/>
    <property type="evidence" value="ECO:0007669"/>
    <property type="project" value="UniProtKB-KW"/>
</dbReference>
<dbReference type="InterPro" id="IPR006195">
    <property type="entry name" value="aa-tRNA-synth_II"/>
</dbReference>
<evidence type="ECO:0000313" key="11">
    <source>
        <dbReference type="EMBL" id="CAE7869779.1"/>
    </source>
</evidence>
<dbReference type="Gene3D" id="3.30.70.260">
    <property type="match status" value="2"/>
</dbReference>
<keyword evidence="8" id="KW-0030">Aminoacyl-tRNA synthetase</keyword>
<dbReference type="InterPro" id="IPR002314">
    <property type="entry name" value="aa-tRNA-synt_IIb"/>
</dbReference>
<evidence type="ECO:0000256" key="4">
    <source>
        <dbReference type="ARBA" id="ARBA00022598"/>
    </source>
</evidence>
<dbReference type="PROSITE" id="PS50862">
    <property type="entry name" value="AA_TRNA_LIGASE_II"/>
    <property type="match status" value="1"/>
</dbReference>
<evidence type="ECO:0000256" key="8">
    <source>
        <dbReference type="ARBA" id="ARBA00023146"/>
    </source>
</evidence>
<dbReference type="AlphaFoldDB" id="A0A813AK74"/>
<dbReference type="HAMAP" id="MF_00253_B">
    <property type="entry name" value="Gly_tRNA_synth_B"/>
    <property type="match status" value="1"/>
</dbReference>
<feature type="domain" description="ACT" evidence="10">
    <location>
        <begin position="530"/>
        <end position="609"/>
    </location>
</feature>
<dbReference type="Proteomes" id="UP000601435">
    <property type="component" value="Unassembled WGS sequence"/>
</dbReference>
<evidence type="ECO:0000256" key="3">
    <source>
        <dbReference type="ARBA" id="ARBA00022490"/>
    </source>
</evidence>
<dbReference type="PANTHER" id="PTHR10745:SF8">
    <property type="entry name" value="DNA POLYMERASE SUBUNIT GAMMA-2, MITOCHONDRIAL"/>
    <property type="match status" value="1"/>
</dbReference>
<evidence type="ECO:0000256" key="1">
    <source>
        <dbReference type="ARBA" id="ARBA00008226"/>
    </source>
</evidence>
<keyword evidence="5" id="KW-0547">Nucleotide-binding</keyword>
<comment type="caution">
    <text evidence="11">The sequence shown here is derived from an EMBL/GenBank/DDBJ whole genome shotgun (WGS) entry which is preliminary data.</text>
</comment>
<name>A0A813AK74_9DINO</name>
<dbReference type="SUPFAM" id="SSF55021">
    <property type="entry name" value="ACT-like"/>
    <property type="match status" value="2"/>
</dbReference>
<keyword evidence="12" id="KW-1185">Reference proteome</keyword>
<evidence type="ECO:0000259" key="10">
    <source>
        <dbReference type="PROSITE" id="PS51671"/>
    </source>
</evidence>
<dbReference type="InterPro" id="IPR033731">
    <property type="entry name" value="GlyRS-like_core"/>
</dbReference>
<dbReference type="Gene3D" id="3.30.930.10">
    <property type="entry name" value="Bira Bifunctional Protein, Domain 2"/>
    <property type="match status" value="1"/>
</dbReference>
<evidence type="ECO:0000256" key="7">
    <source>
        <dbReference type="ARBA" id="ARBA00022917"/>
    </source>
</evidence>
<keyword evidence="3" id="KW-0963">Cytoplasm</keyword>
<evidence type="ECO:0000313" key="12">
    <source>
        <dbReference type="Proteomes" id="UP000601435"/>
    </source>
</evidence>
<dbReference type="InterPro" id="IPR045865">
    <property type="entry name" value="ACT-like_dom_sf"/>
</dbReference>
<evidence type="ECO:0000256" key="5">
    <source>
        <dbReference type="ARBA" id="ARBA00022741"/>
    </source>
</evidence>
<dbReference type="InterPro" id="IPR027031">
    <property type="entry name" value="Gly-tRNA_synthase/POLG2"/>
</dbReference>
<accession>A0A813AK74</accession>
<dbReference type="Pfam" id="PF13740">
    <property type="entry name" value="ACT_6"/>
    <property type="match status" value="1"/>
</dbReference>
<keyword evidence="4" id="KW-0436">Ligase</keyword>
<dbReference type="PRINTS" id="PR01043">
    <property type="entry name" value="TRNASYNTHGLY"/>
</dbReference>
<dbReference type="Pfam" id="PF03129">
    <property type="entry name" value="HGTP_anticodon"/>
    <property type="match status" value="1"/>
</dbReference>
<organism evidence="11 12">
    <name type="scientific">Symbiodinium necroappetens</name>
    <dbReference type="NCBI Taxonomy" id="1628268"/>
    <lineage>
        <taxon>Eukaryota</taxon>
        <taxon>Sar</taxon>
        <taxon>Alveolata</taxon>
        <taxon>Dinophyceae</taxon>
        <taxon>Suessiales</taxon>
        <taxon>Symbiodiniaceae</taxon>
        <taxon>Symbiodinium</taxon>
    </lineage>
</organism>
<dbReference type="PANTHER" id="PTHR10745">
    <property type="entry name" value="GLYCYL-TRNA SYNTHETASE/DNA POLYMERASE SUBUNIT GAMMA-2"/>
    <property type="match status" value="1"/>
</dbReference>
<dbReference type="CDD" id="cd00774">
    <property type="entry name" value="GlyRS-like_core"/>
    <property type="match status" value="1"/>
</dbReference>